<feature type="compositionally biased region" description="Polar residues" evidence="1">
    <location>
        <begin position="89"/>
        <end position="103"/>
    </location>
</feature>
<dbReference type="Proteomes" id="UP000193040">
    <property type="component" value="Unassembled WGS sequence"/>
</dbReference>
<reference evidence="2 3" key="1">
    <citation type="submission" date="2017-03" db="EMBL/GenBank/DDBJ databases">
        <title>Genomic insights into Mycobacterium simiae human colonization.</title>
        <authorList>
            <person name="Steffani J.L."/>
            <person name="Brunck M.E."/>
            <person name="Cruz E."/>
            <person name="Montiel R."/>
            <person name="Barona F."/>
        </authorList>
    </citation>
    <scope>NUCLEOTIDE SEQUENCE [LARGE SCALE GENOMIC DNA]</scope>
    <source>
        <strain evidence="2 3">MsiGto</strain>
    </source>
</reference>
<protein>
    <submittedName>
        <fullName evidence="2">Uncharacterized protein</fullName>
    </submittedName>
</protein>
<evidence type="ECO:0000313" key="2">
    <source>
        <dbReference type="EMBL" id="ORJ58481.1"/>
    </source>
</evidence>
<comment type="caution">
    <text evidence="2">The sequence shown here is derived from an EMBL/GenBank/DDBJ whole genome shotgun (WGS) entry which is preliminary data.</text>
</comment>
<gene>
    <name evidence="2" type="ORF">B5M45_18890</name>
</gene>
<evidence type="ECO:0000256" key="1">
    <source>
        <dbReference type="SAM" id="MobiDB-lite"/>
    </source>
</evidence>
<dbReference type="RefSeq" id="WP_061555573.1">
    <property type="nucleotide sequence ID" value="NZ_MZZM01000024.1"/>
</dbReference>
<accession>A0A1X0XZU0</accession>
<evidence type="ECO:0000313" key="3">
    <source>
        <dbReference type="Proteomes" id="UP000193040"/>
    </source>
</evidence>
<organism evidence="2 3">
    <name type="scientific">Mycobacterium simiae</name>
    <name type="common">Mycobacterium habana</name>
    <dbReference type="NCBI Taxonomy" id="1784"/>
    <lineage>
        <taxon>Bacteria</taxon>
        <taxon>Bacillati</taxon>
        <taxon>Actinomycetota</taxon>
        <taxon>Actinomycetes</taxon>
        <taxon>Mycobacteriales</taxon>
        <taxon>Mycobacteriaceae</taxon>
        <taxon>Mycobacterium</taxon>
        <taxon>Mycobacterium simiae complex</taxon>
    </lineage>
</organism>
<sequence length="103" mass="9763">MKKRAGATLAALGGGVAVLALAISGAGESPISAMAPTSNVASAATPSVNTSAGAGLLVEPTGGGGGCIIGLNCGPINPPRPMQHHHPVTATTSPHPAASPQNP</sequence>
<name>A0A1X0XZU0_MYCSI</name>
<dbReference type="AlphaFoldDB" id="A0A1X0XZU0"/>
<dbReference type="EMBL" id="MZZM01000024">
    <property type="protein sequence ID" value="ORJ58481.1"/>
    <property type="molecule type" value="Genomic_DNA"/>
</dbReference>
<keyword evidence="3" id="KW-1185">Reference proteome</keyword>
<proteinExistence type="predicted"/>
<dbReference type="STRING" id="1784.VC42_00665"/>
<feature type="region of interest" description="Disordered" evidence="1">
    <location>
        <begin position="78"/>
        <end position="103"/>
    </location>
</feature>